<dbReference type="InterPro" id="IPR002818">
    <property type="entry name" value="DJ-1/PfpI"/>
</dbReference>
<reference evidence="7" key="1">
    <citation type="submission" date="2012-10" db="EMBL/GenBank/DDBJ databases">
        <authorList>
            <person name="Jelonek L."/>
        </authorList>
    </citation>
    <scope>NUCLEOTIDE SEQUENCE</scope>
    <source>
        <strain evidence="7">Isolate 7/3/14</strain>
    </source>
</reference>
<protein>
    <recommendedName>
        <fullName evidence="1">D-lactate dehydratase</fullName>
        <ecNumber evidence="1">4.2.1.130</ecNumber>
    </recommendedName>
</protein>
<dbReference type="GO" id="GO:0019172">
    <property type="term" value="F:glyoxalase III activity"/>
    <property type="evidence" value="ECO:0007669"/>
    <property type="project" value="UniProtKB-EC"/>
</dbReference>
<keyword evidence="3" id="KW-0456">Lyase</keyword>
<evidence type="ECO:0000259" key="6">
    <source>
        <dbReference type="Pfam" id="PF01965"/>
    </source>
</evidence>
<proteinExistence type="inferred from homology"/>
<evidence type="ECO:0000313" key="10">
    <source>
        <dbReference type="Proteomes" id="UP000059188"/>
    </source>
</evidence>
<evidence type="ECO:0000256" key="2">
    <source>
        <dbReference type="ARBA" id="ARBA00023016"/>
    </source>
</evidence>
<feature type="domain" description="DJ-1/PfpI" evidence="6">
    <location>
        <begin position="82"/>
        <end position="222"/>
    </location>
</feature>
<reference evidence="7 9" key="2">
    <citation type="journal article" date="2013" name="J. Biotechnol.">
        <title>Establishment and interpretation of the genome sequence of the phytopathogenic fungus Rhizoctonia solani AG1-IB isolate 7/3/14.</title>
        <authorList>
            <person name="Wibberg D.W."/>
            <person name="Jelonek L.J."/>
            <person name="Rupp O.R."/>
            <person name="Hennig M.H."/>
            <person name="Eikmeyer F.E."/>
            <person name="Goesmann A.G."/>
            <person name="Hartmann A.H."/>
            <person name="Borriss R.B."/>
            <person name="Grosch R.G."/>
            <person name="Puehler A.P."/>
            <person name="Schlueter A.S."/>
        </authorList>
    </citation>
    <scope>NUCLEOTIDE SEQUENCE [LARGE SCALE GENOMIC DNA]</scope>
    <source>
        <strain evidence="9">AG1-IB / isolate 7/3/14</strain>
        <strain evidence="7">Isolate 7/3/14</strain>
    </source>
</reference>
<evidence type="ECO:0000256" key="4">
    <source>
        <dbReference type="ARBA" id="ARBA00038493"/>
    </source>
</evidence>
<dbReference type="GO" id="GO:0019243">
    <property type="term" value="P:methylglyoxal catabolic process to D-lactate via S-lactoyl-glutathione"/>
    <property type="evidence" value="ECO:0007669"/>
    <property type="project" value="TreeGrafter"/>
</dbReference>
<dbReference type="Pfam" id="PF01965">
    <property type="entry name" value="DJ-1_PfpI"/>
    <property type="match status" value="1"/>
</dbReference>
<dbReference type="PANTHER" id="PTHR48094">
    <property type="entry name" value="PROTEIN/NUCLEIC ACID DEGLYCASE DJ-1-RELATED"/>
    <property type="match status" value="1"/>
</dbReference>
<evidence type="ECO:0000313" key="7">
    <source>
        <dbReference type="EMBL" id="CCO35497.1"/>
    </source>
</evidence>
<dbReference type="EC" id="4.2.1.130" evidence="1"/>
<keyword evidence="10" id="KW-1185">Reference proteome</keyword>
<dbReference type="HOGENOM" id="CLU_070319_2_0_1"/>
<dbReference type="Proteomes" id="UP000012065">
    <property type="component" value="Unassembled WGS sequence"/>
</dbReference>
<sequence length="225" mass="23947">MSPRVLFVYTSANKTLTGSPTGWWMSEAAHPYCLLQGKVEIDFASPKGPNPPVDEFSTKGALDDESARFWIDAEVREKLASAKKLADVDPNDYDAVFYVGGHGPMLDLATDPDSIKLADAFFRSGKITSAVCHGPGALVGVSDASGKSIFASRNVTGLSNAEEEIHDGKKHIPFLLEDRIKELGGKYSKGAEPFAVHVVVDGNVITGQNPSSARAVGEAILKALS</sequence>
<evidence type="ECO:0000313" key="8">
    <source>
        <dbReference type="EMBL" id="CEL56972.1"/>
    </source>
</evidence>
<accession>M5CG49</accession>
<dbReference type="SUPFAM" id="SSF52317">
    <property type="entry name" value="Class I glutamine amidotransferase-like"/>
    <property type="match status" value="1"/>
</dbReference>
<dbReference type="PANTHER" id="PTHR48094:SF11">
    <property type="entry name" value="GLUTATHIONE-INDEPENDENT GLYOXALASE HSP31-RELATED"/>
    <property type="match status" value="1"/>
</dbReference>
<evidence type="ECO:0000256" key="5">
    <source>
        <dbReference type="ARBA" id="ARBA00048082"/>
    </source>
</evidence>
<dbReference type="InterPro" id="IPR050325">
    <property type="entry name" value="Prot/Nucl_acid_deglycase"/>
</dbReference>
<keyword evidence="2" id="KW-0346">Stress response</keyword>
<dbReference type="EMBL" id="CAOJ01014690">
    <property type="protein sequence ID" value="CCO35497.1"/>
    <property type="molecule type" value="Genomic_DNA"/>
</dbReference>
<dbReference type="OrthoDB" id="543156at2759"/>
<comment type="catalytic activity">
    <reaction evidence="5">
        <text>methylglyoxal + H2O = (R)-lactate + H(+)</text>
        <dbReference type="Rhea" id="RHEA:27754"/>
        <dbReference type="ChEBI" id="CHEBI:15377"/>
        <dbReference type="ChEBI" id="CHEBI:15378"/>
        <dbReference type="ChEBI" id="CHEBI:16004"/>
        <dbReference type="ChEBI" id="CHEBI:17158"/>
        <dbReference type="EC" id="4.2.1.130"/>
    </reaction>
</comment>
<name>M5CG49_THACB</name>
<comment type="similarity">
    <text evidence="4">Belongs to the peptidase C56 family. HSP31-like subfamily.</text>
</comment>
<dbReference type="Proteomes" id="UP000059188">
    <property type="component" value="Unassembled WGS sequence"/>
</dbReference>
<dbReference type="CDD" id="cd03141">
    <property type="entry name" value="GATase1_Hsp31_like"/>
    <property type="match status" value="1"/>
</dbReference>
<evidence type="ECO:0000313" key="9">
    <source>
        <dbReference type="Proteomes" id="UP000012065"/>
    </source>
</evidence>
<organism evidence="7 9">
    <name type="scientific">Thanatephorus cucumeris (strain AG1-IB / isolate 7/3/14)</name>
    <name type="common">Lettuce bottom rot fungus</name>
    <name type="synonym">Rhizoctonia solani</name>
    <dbReference type="NCBI Taxonomy" id="1108050"/>
    <lineage>
        <taxon>Eukaryota</taxon>
        <taxon>Fungi</taxon>
        <taxon>Dikarya</taxon>
        <taxon>Basidiomycota</taxon>
        <taxon>Agaricomycotina</taxon>
        <taxon>Agaricomycetes</taxon>
        <taxon>Cantharellales</taxon>
        <taxon>Ceratobasidiaceae</taxon>
        <taxon>Rhizoctonia</taxon>
        <taxon>Rhizoctonia solani AG-1</taxon>
    </lineage>
</organism>
<dbReference type="Gene3D" id="3.40.50.880">
    <property type="match status" value="1"/>
</dbReference>
<evidence type="ECO:0000256" key="3">
    <source>
        <dbReference type="ARBA" id="ARBA00023239"/>
    </source>
</evidence>
<dbReference type="AlphaFoldDB" id="M5CG49"/>
<reference evidence="8 10" key="3">
    <citation type="submission" date="2014-11" db="EMBL/GenBank/DDBJ databases">
        <authorList>
            <person name="Wibberg Daniel"/>
        </authorList>
    </citation>
    <scope>NUCLEOTIDE SEQUENCE [LARGE SCALE GENOMIC DNA]</scope>
    <source>
        <strain evidence="8">Rhizoctonia solani AG1-IB 7/3/14</strain>
    </source>
</reference>
<dbReference type="STRING" id="1108050.M5CG49"/>
<dbReference type="EMBL" id="LN679126">
    <property type="protein sequence ID" value="CEL56972.1"/>
    <property type="molecule type" value="Genomic_DNA"/>
</dbReference>
<evidence type="ECO:0000256" key="1">
    <source>
        <dbReference type="ARBA" id="ARBA00013134"/>
    </source>
</evidence>
<gene>
    <name evidence="7" type="primary">nonF</name>
    <name evidence="7" type="ORF">BN14_09615</name>
    <name evidence="8" type="ORF">RSOLAG1IB_08224</name>
</gene>
<dbReference type="GO" id="GO:0005737">
    <property type="term" value="C:cytoplasm"/>
    <property type="evidence" value="ECO:0007669"/>
    <property type="project" value="TreeGrafter"/>
</dbReference>
<dbReference type="InterPro" id="IPR029062">
    <property type="entry name" value="Class_I_gatase-like"/>
</dbReference>